<feature type="transmembrane region" description="Helical" evidence="8">
    <location>
        <begin position="58"/>
        <end position="80"/>
    </location>
</feature>
<feature type="transmembrane region" description="Helical" evidence="8">
    <location>
        <begin position="131"/>
        <end position="146"/>
    </location>
</feature>
<evidence type="ECO:0000256" key="4">
    <source>
        <dbReference type="ARBA" id="ARBA00022475"/>
    </source>
</evidence>
<dbReference type="PANTHER" id="PTHR36838">
    <property type="entry name" value="AUXIN EFFLUX CARRIER FAMILY PROTEIN"/>
    <property type="match status" value="1"/>
</dbReference>
<keyword evidence="5 8" id="KW-0812">Transmembrane</keyword>
<dbReference type="Gene3D" id="1.20.1530.20">
    <property type="match status" value="1"/>
</dbReference>
<evidence type="ECO:0000256" key="5">
    <source>
        <dbReference type="ARBA" id="ARBA00022692"/>
    </source>
</evidence>
<feature type="transmembrane region" description="Helical" evidence="8">
    <location>
        <begin position="35"/>
        <end position="52"/>
    </location>
</feature>
<dbReference type="RefSeq" id="WP_226385785.1">
    <property type="nucleotide sequence ID" value="NZ_JADCKA010000016.1"/>
</dbReference>
<dbReference type="Proteomes" id="UP001516588">
    <property type="component" value="Unassembled WGS sequence"/>
</dbReference>
<evidence type="ECO:0000256" key="2">
    <source>
        <dbReference type="ARBA" id="ARBA00010145"/>
    </source>
</evidence>
<feature type="transmembrane region" description="Helical" evidence="8">
    <location>
        <begin position="199"/>
        <end position="222"/>
    </location>
</feature>
<keyword evidence="6 8" id="KW-1133">Transmembrane helix</keyword>
<reference evidence="9 10" key="1">
    <citation type="submission" date="2020-10" db="EMBL/GenBank/DDBJ databases">
        <title>ChiBAC.</title>
        <authorList>
            <person name="Zenner C."/>
            <person name="Hitch T.C.A."/>
            <person name="Clavel T."/>
        </authorList>
    </citation>
    <scope>NUCLEOTIDE SEQUENCE [LARGE SCALE GENOMIC DNA]</scope>
    <source>
        <strain evidence="9 10">DSM 108706</strain>
    </source>
</reference>
<organism evidence="9 10">
    <name type="scientific">Gallibacter intestinalis</name>
    <dbReference type="NCBI Taxonomy" id="2779356"/>
    <lineage>
        <taxon>Bacteria</taxon>
        <taxon>Bacillati</taxon>
        <taxon>Bacillota</taxon>
        <taxon>Clostridia</taxon>
        <taxon>Eubacteriales</taxon>
        <taxon>Eubacteriaceae</taxon>
        <taxon>Gallibacter</taxon>
    </lineage>
</organism>
<dbReference type="InterPro" id="IPR038770">
    <property type="entry name" value="Na+/solute_symporter_sf"/>
</dbReference>
<keyword evidence="3" id="KW-0813">Transport</keyword>
<feature type="transmembrane region" description="Helical" evidence="8">
    <location>
        <begin position="234"/>
        <end position="254"/>
    </location>
</feature>
<gene>
    <name evidence="9" type="ORF">INF20_07635</name>
</gene>
<accession>A0ABR9QZ25</accession>
<comment type="caution">
    <text evidence="9">The sequence shown here is derived from an EMBL/GenBank/DDBJ whole genome shotgun (WGS) entry which is preliminary data.</text>
</comment>
<feature type="transmembrane region" description="Helical" evidence="8">
    <location>
        <begin position="6"/>
        <end position="23"/>
    </location>
</feature>
<keyword evidence="10" id="KW-1185">Reference proteome</keyword>
<name>A0ABR9QZ25_9FIRM</name>
<protein>
    <submittedName>
        <fullName evidence="9">AEC family transporter</fullName>
    </submittedName>
</protein>
<evidence type="ECO:0000313" key="10">
    <source>
        <dbReference type="Proteomes" id="UP001516588"/>
    </source>
</evidence>
<feature type="transmembrane region" description="Helical" evidence="8">
    <location>
        <begin position="107"/>
        <end position="125"/>
    </location>
</feature>
<dbReference type="PANTHER" id="PTHR36838:SF1">
    <property type="entry name" value="SLR1864 PROTEIN"/>
    <property type="match status" value="1"/>
</dbReference>
<dbReference type="InterPro" id="IPR004776">
    <property type="entry name" value="Mem_transp_PIN-like"/>
</dbReference>
<evidence type="ECO:0000256" key="3">
    <source>
        <dbReference type="ARBA" id="ARBA00022448"/>
    </source>
</evidence>
<evidence type="ECO:0000256" key="7">
    <source>
        <dbReference type="ARBA" id="ARBA00023136"/>
    </source>
</evidence>
<evidence type="ECO:0000256" key="8">
    <source>
        <dbReference type="SAM" id="Phobius"/>
    </source>
</evidence>
<evidence type="ECO:0000256" key="6">
    <source>
        <dbReference type="ARBA" id="ARBA00022989"/>
    </source>
</evidence>
<feature type="transmembrane region" description="Helical" evidence="8">
    <location>
        <begin position="291"/>
        <end position="310"/>
    </location>
</feature>
<keyword evidence="7 8" id="KW-0472">Membrane</keyword>
<keyword evidence="4" id="KW-1003">Cell membrane</keyword>
<dbReference type="Pfam" id="PF03547">
    <property type="entry name" value="Mem_trans"/>
    <property type="match status" value="1"/>
</dbReference>
<evidence type="ECO:0000313" key="9">
    <source>
        <dbReference type="EMBL" id="MBE5036141.1"/>
    </source>
</evidence>
<feature type="transmembrane region" description="Helical" evidence="8">
    <location>
        <begin position="167"/>
        <end position="187"/>
    </location>
</feature>
<sequence length="314" mass="34846">MYGQFFVIFAMIFTGFLLRKIGFIKEEMNNSLNKFIVYCAYPCLLAYNIGIMDMTVDFLLDFILMLCVSEVIILGFALYARIYGKLRHFPVRVSNVIELSMTCPNNGFMGFPMGLAMLGSTGLFLMTAQNSAMNIFFFTYALYALRRNNTNKNKLTVKAAAASVMKVILNPNIVALFVGLALSLLHISLDNPIGVYLDYIGGAATPMAMIFIGSTLAGSNFLEMIRNRIVWEATIGKLIILPVLTAVIMLFVPLSYEMKVIMVLGVCFPTAATVPMLAEQEKQNHELSSKILFFSTVLSMATVPITITLIEALF</sequence>
<comment type="subcellular location">
    <subcellularLocation>
        <location evidence="1">Cell membrane</location>
        <topology evidence="1">Multi-pass membrane protein</topology>
    </subcellularLocation>
</comment>
<evidence type="ECO:0000256" key="1">
    <source>
        <dbReference type="ARBA" id="ARBA00004651"/>
    </source>
</evidence>
<feature type="transmembrane region" description="Helical" evidence="8">
    <location>
        <begin position="260"/>
        <end position="279"/>
    </location>
</feature>
<proteinExistence type="inferred from homology"/>
<dbReference type="EMBL" id="JADCKA010000016">
    <property type="protein sequence ID" value="MBE5036141.1"/>
    <property type="molecule type" value="Genomic_DNA"/>
</dbReference>
<comment type="similarity">
    <text evidence="2">Belongs to the auxin efflux carrier (TC 2.A.69) family.</text>
</comment>